<dbReference type="InterPro" id="IPR027417">
    <property type="entry name" value="P-loop_NTPase"/>
</dbReference>
<evidence type="ECO:0000256" key="4">
    <source>
        <dbReference type="ARBA" id="ARBA00022840"/>
    </source>
</evidence>
<dbReference type="InterPro" id="IPR003439">
    <property type="entry name" value="ABC_transporter-like_ATP-bd"/>
</dbReference>
<evidence type="ECO:0000259" key="5">
    <source>
        <dbReference type="PROSITE" id="PS50893"/>
    </source>
</evidence>
<dbReference type="RefSeq" id="WP_341457901.1">
    <property type="nucleotide sequence ID" value="NZ_QJKD01000001.1"/>
</dbReference>
<dbReference type="GO" id="GO:0005524">
    <property type="term" value="F:ATP binding"/>
    <property type="evidence" value="ECO:0007669"/>
    <property type="project" value="UniProtKB-KW"/>
</dbReference>
<keyword evidence="2" id="KW-0813">Transport</keyword>
<dbReference type="Proteomes" id="UP000248057">
    <property type="component" value="Unassembled WGS sequence"/>
</dbReference>
<dbReference type="InterPro" id="IPR017871">
    <property type="entry name" value="ABC_transporter-like_CS"/>
</dbReference>
<dbReference type="NCBIfam" id="NF008453">
    <property type="entry name" value="PRK11308.1"/>
    <property type="match status" value="1"/>
</dbReference>
<reference evidence="6 7" key="1">
    <citation type="submission" date="2018-05" db="EMBL/GenBank/DDBJ databases">
        <title>Genomic Encyclopedia of Type Strains, Phase IV (KMG-IV): sequencing the most valuable type-strain genomes for metagenomic binning, comparative biology and taxonomic classification.</title>
        <authorList>
            <person name="Goeker M."/>
        </authorList>
    </citation>
    <scope>NUCLEOTIDE SEQUENCE [LARGE SCALE GENOMIC DNA]</scope>
    <source>
        <strain evidence="6 7">DSM 24995</strain>
    </source>
</reference>
<evidence type="ECO:0000256" key="2">
    <source>
        <dbReference type="ARBA" id="ARBA00022448"/>
    </source>
</evidence>
<dbReference type="InterPro" id="IPR050319">
    <property type="entry name" value="ABC_transp_ATP-bind"/>
</dbReference>
<organism evidence="6 7">
    <name type="scientific">Hungatella effluvii</name>
    <dbReference type="NCBI Taxonomy" id="1096246"/>
    <lineage>
        <taxon>Bacteria</taxon>
        <taxon>Bacillati</taxon>
        <taxon>Bacillota</taxon>
        <taxon>Clostridia</taxon>
        <taxon>Lachnospirales</taxon>
        <taxon>Lachnospiraceae</taxon>
        <taxon>Hungatella</taxon>
    </lineage>
</organism>
<dbReference type="Pfam" id="PF08352">
    <property type="entry name" value="oligo_HPY"/>
    <property type="match status" value="1"/>
</dbReference>
<keyword evidence="3" id="KW-0547">Nucleotide-binding</keyword>
<dbReference type="SMART" id="SM00382">
    <property type="entry name" value="AAA"/>
    <property type="match status" value="1"/>
</dbReference>
<comment type="caution">
    <text evidence="6">The sequence shown here is derived from an EMBL/GenBank/DDBJ whole genome shotgun (WGS) entry which is preliminary data.</text>
</comment>
<dbReference type="CDD" id="cd03257">
    <property type="entry name" value="ABC_NikE_OppD_transporters"/>
    <property type="match status" value="1"/>
</dbReference>
<proteinExistence type="inferred from homology"/>
<gene>
    <name evidence="6" type="ORF">DFR60_101572</name>
</gene>
<comment type="similarity">
    <text evidence="1">Belongs to the ABC transporter superfamily.</text>
</comment>
<dbReference type="InterPro" id="IPR013563">
    <property type="entry name" value="Oligopep_ABC_C"/>
</dbReference>
<evidence type="ECO:0000256" key="3">
    <source>
        <dbReference type="ARBA" id="ARBA00022741"/>
    </source>
</evidence>
<dbReference type="EMBL" id="QJKD01000001">
    <property type="protein sequence ID" value="PXX57263.1"/>
    <property type="molecule type" value="Genomic_DNA"/>
</dbReference>
<dbReference type="PANTHER" id="PTHR43776">
    <property type="entry name" value="TRANSPORT ATP-BINDING PROTEIN"/>
    <property type="match status" value="1"/>
</dbReference>
<dbReference type="GO" id="GO:0015833">
    <property type="term" value="P:peptide transport"/>
    <property type="evidence" value="ECO:0007669"/>
    <property type="project" value="InterPro"/>
</dbReference>
<dbReference type="PROSITE" id="PS00211">
    <property type="entry name" value="ABC_TRANSPORTER_1"/>
    <property type="match status" value="1"/>
</dbReference>
<evidence type="ECO:0000256" key="1">
    <source>
        <dbReference type="ARBA" id="ARBA00005417"/>
    </source>
</evidence>
<dbReference type="PROSITE" id="PS50893">
    <property type="entry name" value="ABC_TRANSPORTER_2"/>
    <property type="match status" value="1"/>
</dbReference>
<dbReference type="GO" id="GO:0055085">
    <property type="term" value="P:transmembrane transport"/>
    <property type="evidence" value="ECO:0007669"/>
    <property type="project" value="UniProtKB-ARBA"/>
</dbReference>
<dbReference type="SUPFAM" id="SSF52540">
    <property type="entry name" value="P-loop containing nucleoside triphosphate hydrolases"/>
    <property type="match status" value="1"/>
</dbReference>
<dbReference type="Gene3D" id="3.40.50.300">
    <property type="entry name" value="P-loop containing nucleotide triphosphate hydrolases"/>
    <property type="match status" value="1"/>
</dbReference>
<dbReference type="Pfam" id="PF00005">
    <property type="entry name" value="ABC_tran"/>
    <property type="match status" value="1"/>
</dbReference>
<keyword evidence="7" id="KW-1185">Reference proteome</keyword>
<keyword evidence="4 6" id="KW-0067">ATP-binding</keyword>
<dbReference type="NCBIfam" id="TIGR01727">
    <property type="entry name" value="oligo_HPY"/>
    <property type="match status" value="1"/>
</dbReference>
<evidence type="ECO:0000313" key="7">
    <source>
        <dbReference type="Proteomes" id="UP000248057"/>
    </source>
</evidence>
<dbReference type="FunFam" id="3.40.50.300:FF:000016">
    <property type="entry name" value="Oligopeptide ABC transporter ATP-binding component"/>
    <property type="match status" value="1"/>
</dbReference>
<sequence length="332" mass="37336">MSREMKKEPILKVEHLKMYFPLTKGFMKKTGGVVKAVDDISFSVEKGKTLGIVGESGCGKTTTGKCILQINKPTEGKILYEGQDLITMDRSHLKDCRRDIQMIFQDPFGSLDPRQKAFSIIREVLVEEGGYHGADEVKNKVNELLVKVGLSEEMGERYPHEMSGGQRQRLGIARALACDPKIIICDEPVSALDVSIQAQIINLFKELQREMGLTYIFVAHDLAVVRHIADVIAVMYLGRIMEMMEAVELYKNPMHPYSQALLSAIPIVDYYEEQKRERILLKGEVPSPIHAPSGCPFHPRCPYASEKCRTTPPDLKDVGNGHYVACYHVDKN</sequence>
<name>A0A2V3YER5_9FIRM</name>
<accession>A0A2V3YER5</accession>
<dbReference type="PANTHER" id="PTHR43776:SF7">
    <property type="entry name" value="D,D-DIPEPTIDE TRANSPORT ATP-BINDING PROTEIN DDPF-RELATED"/>
    <property type="match status" value="1"/>
</dbReference>
<dbReference type="InterPro" id="IPR003593">
    <property type="entry name" value="AAA+_ATPase"/>
</dbReference>
<feature type="domain" description="ABC transporter" evidence="5">
    <location>
        <begin position="11"/>
        <end position="262"/>
    </location>
</feature>
<dbReference type="AlphaFoldDB" id="A0A2V3YER5"/>
<dbReference type="GO" id="GO:0016887">
    <property type="term" value="F:ATP hydrolysis activity"/>
    <property type="evidence" value="ECO:0007669"/>
    <property type="project" value="InterPro"/>
</dbReference>
<evidence type="ECO:0000313" key="6">
    <source>
        <dbReference type="EMBL" id="PXX57263.1"/>
    </source>
</evidence>
<protein>
    <submittedName>
        <fullName evidence="6">Peptide/nickel transport system ATP-binding protein/oligopeptide transport system ATP-binding protein</fullName>
    </submittedName>
</protein>
<dbReference type="GeneID" id="86059915"/>